<name>A0A8S4A4L2_9EUPU</name>
<sequence length="120" mass="13541">STFSYNNVAFEGEIITEPSKRSSLVEVVNQIMRNSAVVEMDEDNSHPYGRDNSLTDLMTGKHRDNYKVDAGKMIVWLALAIMIVSLAGGIIFMSETYNMSHRDQDVIIPTFDTTTPERHN</sequence>
<dbReference type="OrthoDB" id="6147404at2759"/>
<organism evidence="2 3">
    <name type="scientific">Candidula unifasciata</name>
    <dbReference type="NCBI Taxonomy" id="100452"/>
    <lineage>
        <taxon>Eukaryota</taxon>
        <taxon>Metazoa</taxon>
        <taxon>Spiralia</taxon>
        <taxon>Lophotrochozoa</taxon>
        <taxon>Mollusca</taxon>
        <taxon>Gastropoda</taxon>
        <taxon>Heterobranchia</taxon>
        <taxon>Euthyneura</taxon>
        <taxon>Panpulmonata</taxon>
        <taxon>Eupulmonata</taxon>
        <taxon>Stylommatophora</taxon>
        <taxon>Helicina</taxon>
        <taxon>Helicoidea</taxon>
        <taxon>Geomitridae</taxon>
        <taxon>Candidula</taxon>
    </lineage>
</organism>
<keyword evidence="1" id="KW-0812">Transmembrane</keyword>
<keyword evidence="1" id="KW-1133">Transmembrane helix</keyword>
<protein>
    <submittedName>
        <fullName evidence="2">Uncharacterized protein</fullName>
    </submittedName>
</protein>
<keyword evidence="1" id="KW-0472">Membrane</keyword>
<evidence type="ECO:0000313" key="3">
    <source>
        <dbReference type="Proteomes" id="UP000678393"/>
    </source>
</evidence>
<keyword evidence="3" id="KW-1185">Reference proteome</keyword>
<comment type="caution">
    <text evidence="2">The sequence shown here is derived from an EMBL/GenBank/DDBJ whole genome shotgun (WGS) entry which is preliminary data.</text>
</comment>
<dbReference type="AlphaFoldDB" id="A0A8S4A4L2"/>
<feature type="non-terminal residue" evidence="2">
    <location>
        <position position="120"/>
    </location>
</feature>
<accession>A0A8S4A4L2</accession>
<dbReference type="Proteomes" id="UP000678393">
    <property type="component" value="Unassembled WGS sequence"/>
</dbReference>
<evidence type="ECO:0000313" key="2">
    <source>
        <dbReference type="EMBL" id="CAG5133361.1"/>
    </source>
</evidence>
<feature type="transmembrane region" description="Helical" evidence="1">
    <location>
        <begin position="73"/>
        <end position="93"/>
    </location>
</feature>
<dbReference type="EMBL" id="CAJHNH020006135">
    <property type="protein sequence ID" value="CAG5133361.1"/>
    <property type="molecule type" value="Genomic_DNA"/>
</dbReference>
<reference evidence="2" key="1">
    <citation type="submission" date="2021-04" db="EMBL/GenBank/DDBJ databases">
        <authorList>
            <consortium name="Molecular Ecology Group"/>
        </authorList>
    </citation>
    <scope>NUCLEOTIDE SEQUENCE</scope>
</reference>
<evidence type="ECO:0000256" key="1">
    <source>
        <dbReference type="SAM" id="Phobius"/>
    </source>
</evidence>
<gene>
    <name evidence="2" type="ORF">CUNI_LOCUS18919</name>
</gene>
<proteinExistence type="predicted"/>